<dbReference type="PROSITE" id="PS51272">
    <property type="entry name" value="SLH"/>
    <property type="match status" value="3"/>
</dbReference>
<dbReference type="Pfam" id="PF17851">
    <property type="entry name" value="GH43_C2"/>
    <property type="match status" value="1"/>
</dbReference>
<dbReference type="InterPro" id="IPR041542">
    <property type="entry name" value="GH43_C2"/>
</dbReference>
<feature type="domain" description="SLH" evidence="4">
    <location>
        <begin position="563"/>
        <end position="628"/>
    </location>
</feature>
<sequence length="758" mass="82554">MTIARRRPARVLAALAATALGLAGVAAVATPAAAETAPPPAGWPEFGYQGVITTKDADTIWNPTDEFIFPSVFHAGAHLEDPLAEWYLYYAPHDDPGGISLRYSDSLEGPWTEYAANPVVENVWDPYYSVPHVSSADAIWNEQAGRMFLYFHGSNSQTRWAETDDGVTFDYGGLAVDNAMGGPNVTETSYARVFEHPDPDSPYAFGMFYMGNERDDIRRIRLAESVDGRTWTVDPDYVVAPGVEEGRNVSSGDLWEWNDQLYVIYHASSGKSYARTIDPTLREVGETPIVLHEASGIGDDVGRVAAPQVVTDGGETYLFYESGDRLGATIAWAKDGADVVVPPPFGGFPEDPADPVFDRCAAPGSDEFEGDALADGTWDRVLRESDARHQVGDGVLTVPTYVGGVAAAPLLQQELPAGAWQVTTKVTVDATQRFQQAGLLLWAADDHYAKLDLGRATPGPTVELVYHDRGSNRLDSAAPRIAGTSTLWLRLTSDGDTIRAHVSYDGSTFERYGRDIDVATAGFTHIGPYAFRGTSGAPEIPATFEWFRFSPDAASYAECAAPAAPSFSDVDDTNRFATEIEWLAERGISTGWVLSDGSAEFRPVTPVARDAMAAFLYRLAGEPDYVVPTVSPFTDVSTDDLFYEEIAWLAERGISTGWVAADGTAQFRPLEPIARDAMAAFLYRYADVEGHETPTISPFDDVVTSNQFFTEITWLAERGIATGWVGEGNDGTTIFRPLNPVNRDAMAAFMYRLHHLES</sequence>
<keyword evidence="3" id="KW-0732">Signal</keyword>
<dbReference type="AlphaFoldDB" id="A0A2U1ZSF3"/>
<keyword evidence="1" id="KW-0378">Hydrolase</keyword>
<dbReference type="InterPro" id="IPR023296">
    <property type="entry name" value="Glyco_hydro_beta-prop_sf"/>
</dbReference>
<dbReference type="OrthoDB" id="1413930at2"/>
<dbReference type="RefSeq" id="WP_109228299.1">
    <property type="nucleotide sequence ID" value="NZ_PYHR01000002.1"/>
</dbReference>
<dbReference type="Gene3D" id="2.60.120.200">
    <property type="match status" value="1"/>
</dbReference>
<evidence type="ECO:0000256" key="2">
    <source>
        <dbReference type="ARBA" id="ARBA00023295"/>
    </source>
</evidence>
<name>A0A2U1ZSF3_9MICO</name>
<reference evidence="5 6" key="1">
    <citation type="submission" date="2018-03" db="EMBL/GenBank/DDBJ databases">
        <title>Genome assembly of novel Miniimonas species PCH200.</title>
        <authorList>
            <person name="Thakur V."/>
            <person name="Kumar V."/>
            <person name="Singh D."/>
        </authorList>
    </citation>
    <scope>NUCLEOTIDE SEQUENCE [LARGE SCALE GENOMIC DNA]</scope>
    <source>
        <strain evidence="5 6">PCH200</strain>
    </source>
</reference>
<dbReference type="GO" id="GO:0016798">
    <property type="term" value="F:hydrolase activity, acting on glycosyl bonds"/>
    <property type="evidence" value="ECO:0007669"/>
    <property type="project" value="UniProtKB-KW"/>
</dbReference>
<evidence type="ECO:0000256" key="3">
    <source>
        <dbReference type="SAM" id="SignalP"/>
    </source>
</evidence>
<dbReference type="EMBL" id="PYHR01000002">
    <property type="protein sequence ID" value="PWD49915.1"/>
    <property type="molecule type" value="Genomic_DNA"/>
</dbReference>
<gene>
    <name evidence="5" type="ORF">C8046_03685</name>
</gene>
<keyword evidence="2" id="KW-0326">Glycosidase</keyword>
<dbReference type="InterPro" id="IPR013320">
    <property type="entry name" value="ConA-like_dom_sf"/>
</dbReference>
<evidence type="ECO:0000313" key="6">
    <source>
        <dbReference type="Proteomes" id="UP000245166"/>
    </source>
</evidence>
<evidence type="ECO:0000259" key="4">
    <source>
        <dbReference type="PROSITE" id="PS51272"/>
    </source>
</evidence>
<organism evidence="5 6">
    <name type="scientific">Serinibacter arcticus</name>
    <dbReference type="NCBI Taxonomy" id="1655435"/>
    <lineage>
        <taxon>Bacteria</taxon>
        <taxon>Bacillati</taxon>
        <taxon>Actinomycetota</taxon>
        <taxon>Actinomycetes</taxon>
        <taxon>Micrococcales</taxon>
        <taxon>Beutenbergiaceae</taxon>
        <taxon>Serinibacter</taxon>
    </lineage>
</organism>
<accession>A0A2U1ZSF3</accession>
<feature type="domain" description="SLH" evidence="4">
    <location>
        <begin position="629"/>
        <end position="696"/>
    </location>
</feature>
<protein>
    <recommendedName>
        <fullName evidence="4">SLH domain-containing protein</fullName>
    </recommendedName>
</protein>
<dbReference type="Gene3D" id="2.115.10.20">
    <property type="entry name" value="Glycosyl hydrolase domain, family 43"/>
    <property type="match status" value="2"/>
</dbReference>
<feature type="chain" id="PRO_5015582716" description="SLH domain-containing protein" evidence="3">
    <location>
        <begin position="35"/>
        <end position="758"/>
    </location>
</feature>
<dbReference type="SUPFAM" id="SSF49899">
    <property type="entry name" value="Concanavalin A-like lectins/glucanases"/>
    <property type="match status" value="1"/>
</dbReference>
<evidence type="ECO:0000313" key="5">
    <source>
        <dbReference type="EMBL" id="PWD49915.1"/>
    </source>
</evidence>
<dbReference type="SUPFAM" id="SSF75005">
    <property type="entry name" value="Arabinanase/levansucrase/invertase"/>
    <property type="match status" value="2"/>
</dbReference>
<evidence type="ECO:0000256" key="1">
    <source>
        <dbReference type="ARBA" id="ARBA00022801"/>
    </source>
</evidence>
<dbReference type="Proteomes" id="UP000245166">
    <property type="component" value="Unassembled WGS sequence"/>
</dbReference>
<dbReference type="InterPro" id="IPR001119">
    <property type="entry name" value="SLH_dom"/>
</dbReference>
<keyword evidence="6" id="KW-1185">Reference proteome</keyword>
<proteinExistence type="predicted"/>
<feature type="signal peptide" evidence="3">
    <location>
        <begin position="1"/>
        <end position="34"/>
    </location>
</feature>
<comment type="caution">
    <text evidence="5">The sequence shown here is derived from an EMBL/GenBank/DDBJ whole genome shotgun (WGS) entry which is preliminary data.</text>
</comment>
<feature type="domain" description="SLH" evidence="4">
    <location>
        <begin position="698"/>
        <end position="758"/>
    </location>
</feature>
<dbReference type="Pfam" id="PF00395">
    <property type="entry name" value="SLH"/>
    <property type="match status" value="2"/>
</dbReference>